<accession>A0ABR9ZDV2</accession>
<sequence length="112" mass="12324">MKMADLSLYKVDLDTPQPNGRKGESPRAAFTKYNDLLAHLEAGGGGSFISATEPTQTFAFMEWIDTSTTPAIIKRRNADDNAWITIGSYEKPITDFVDKVDGKGLSTNDYTN</sequence>
<evidence type="ECO:0000256" key="1">
    <source>
        <dbReference type="SAM" id="MobiDB-lite"/>
    </source>
</evidence>
<protein>
    <submittedName>
        <fullName evidence="2">Uncharacterized protein</fullName>
    </submittedName>
</protein>
<evidence type="ECO:0000313" key="3">
    <source>
        <dbReference type="Proteomes" id="UP000726136"/>
    </source>
</evidence>
<evidence type="ECO:0000313" key="2">
    <source>
        <dbReference type="EMBL" id="MBF4376653.1"/>
    </source>
</evidence>
<dbReference type="EMBL" id="RDPI01000989">
    <property type="protein sequence ID" value="MBF4376653.1"/>
    <property type="molecule type" value="Genomic_DNA"/>
</dbReference>
<dbReference type="Proteomes" id="UP000726136">
    <property type="component" value="Unassembled WGS sequence"/>
</dbReference>
<feature type="region of interest" description="Disordered" evidence="1">
    <location>
        <begin position="1"/>
        <end position="27"/>
    </location>
</feature>
<organism evidence="2 3">
    <name type="scientific">Vibrio anguillarum</name>
    <name type="common">Listonella anguillarum</name>
    <dbReference type="NCBI Taxonomy" id="55601"/>
    <lineage>
        <taxon>Bacteria</taxon>
        <taxon>Pseudomonadati</taxon>
        <taxon>Pseudomonadota</taxon>
        <taxon>Gammaproteobacteria</taxon>
        <taxon>Vibrionales</taxon>
        <taxon>Vibrionaceae</taxon>
        <taxon>Vibrio</taxon>
    </lineage>
</organism>
<comment type="caution">
    <text evidence="2">The sequence shown here is derived from an EMBL/GenBank/DDBJ whole genome shotgun (WGS) entry which is preliminary data.</text>
</comment>
<proteinExistence type="predicted"/>
<feature type="non-terminal residue" evidence="2">
    <location>
        <position position="112"/>
    </location>
</feature>
<gene>
    <name evidence="2" type="ORF">EAY46_27110</name>
</gene>
<name>A0ABR9ZDV2_VIBAN</name>
<reference evidence="2 3" key="1">
    <citation type="journal article" date="2021" name="PeerJ">
        <title>Analysis of 44 Vibrio anguillarum genomes reveals high genetic diversity.</title>
        <authorList>
            <person name="Hansen M.J."/>
            <person name="Dalsgaard I."/>
        </authorList>
    </citation>
    <scope>NUCLEOTIDE SEQUENCE [LARGE SCALE GENOMIC DNA]</scope>
    <source>
        <strain evidence="2 3">040915-1/1B</strain>
    </source>
</reference>
<keyword evidence="3" id="KW-1185">Reference proteome</keyword>